<evidence type="ECO:0000313" key="1">
    <source>
        <dbReference type="EMBL" id="MBY6367519.1"/>
    </source>
</evidence>
<dbReference type="Gene3D" id="3.40.50.2000">
    <property type="entry name" value="Glycogen Phosphorylase B"/>
    <property type="match status" value="1"/>
</dbReference>
<accession>A0ABS7P515</accession>
<proteinExistence type="predicted"/>
<reference evidence="1 2" key="1">
    <citation type="submission" date="2020-06" db="EMBL/GenBank/DDBJ databases">
        <title>Taxonomy, biology and ecology of Rhodococcus bacteria occurring in California pistachio and other woody hosts as revealed by genome sequence analyses.</title>
        <authorList>
            <person name="Gai Y."/>
            <person name="Riely B."/>
        </authorList>
    </citation>
    <scope>NUCLEOTIDE SEQUENCE [LARGE SCALE GENOMIC DNA]</scope>
    <source>
        <strain evidence="1 2">BP-281</strain>
    </source>
</reference>
<evidence type="ECO:0000313" key="2">
    <source>
        <dbReference type="Proteomes" id="UP000825228"/>
    </source>
</evidence>
<protein>
    <submittedName>
        <fullName evidence="1">Glycosyltransferase</fullName>
    </submittedName>
</protein>
<dbReference type="Pfam" id="PF13692">
    <property type="entry name" value="Glyco_trans_1_4"/>
    <property type="match status" value="1"/>
</dbReference>
<name>A0ABS7P515_9NOCA</name>
<dbReference type="SUPFAM" id="SSF53756">
    <property type="entry name" value="UDP-Glycosyltransferase/glycogen phosphorylase"/>
    <property type="match status" value="1"/>
</dbReference>
<dbReference type="EMBL" id="JABUBU010000010">
    <property type="protein sequence ID" value="MBY6367519.1"/>
    <property type="molecule type" value="Genomic_DNA"/>
</dbReference>
<sequence length="364" mass="39173">MIVWYAGACWDGIVGTDRCLVEEVARHEPVVWVDPVVSVLRARGRRATVTSPHPNVQRIRVVGPPGVTRPGVRALSRALRDAAVARHLRRHGHGDVDVVAASPDGLPTLAARRTLFYLTDDWVAGSTMMGLSRSFVQSRVAAAVRGADVVAAVAPDLVTAARAQRSDPHAVVLLPNGYRTEHAVDPRTAEVAPAGRAVLSGQLNERLDVATLDAIVDRGVEVEVVGPRTDRDPAFSAELSRWLGRSGVRWHGTVSPPELPHRLRAGRVGLVPYANSEFNRASFPLKTLDYLGAGLPVVSSDLPASRWFESDHVRVTTGPQQFADGVAMLARATSTPEEMDARVALATLNGWDARARSVLALLGR</sequence>
<comment type="caution">
    <text evidence="1">The sequence shown here is derived from an EMBL/GenBank/DDBJ whole genome shotgun (WGS) entry which is preliminary data.</text>
</comment>
<dbReference type="Proteomes" id="UP000825228">
    <property type="component" value="Unassembled WGS sequence"/>
</dbReference>
<gene>
    <name evidence="1" type="ORF">HQ603_12195</name>
</gene>
<dbReference type="RefSeq" id="WP_222684795.1">
    <property type="nucleotide sequence ID" value="NZ_JABUBT010000006.1"/>
</dbReference>
<organism evidence="1 2">
    <name type="scientific">Rhodococcoides corynebacterioides</name>
    <dbReference type="NCBI Taxonomy" id="53972"/>
    <lineage>
        <taxon>Bacteria</taxon>
        <taxon>Bacillati</taxon>
        <taxon>Actinomycetota</taxon>
        <taxon>Actinomycetes</taxon>
        <taxon>Mycobacteriales</taxon>
        <taxon>Nocardiaceae</taxon>
        <taxon>Rhodococcoides</taxon>
    </lineage>
</organism>
<keyword evidence="2" id="KW-1185">Reference proteome</keyword>